<reference evidence="4" key="1">
    <citation type="submission" date="2022-11" db="EMBL/GenBank/DDBJ databases">
        <title>Centuries of genome instability and evolution in soft-shell clam transmissible cancer (bioRxiv).</title>
        <authorList>
            <person name="Hart S.F.M."/>
            <person name="Yonemitsu M.A."/>
            <person name="Giersch R.M."/>
            <person name="Beal B.F."/>
            <person name="Arriagada G."/>
            <person name="Davis B.W."/>
            <person name="Ostrander E.A."/>
            <person name="Goff S.P."/>
            <person name="Metzger M.J."/>
        </authorList>
    </citation>
    <scope>NUCLEOTIDE SEQUENCE</scope>
    <source>
        <strain evidence="4">MELC-2E11</strain>
        <tissue evidence="4">Siphon/mantle</tissue>
    </source>
</reference>
<dbReference type="EMBL" id="CP111020">
    <property type="protein sequence ID" value="WAR14067.1"/>
    <property type="molecule type" value="Genomic_DNA"/>
</dbReference>
<dbReference type="PANTHER" id="PTHR14187:SF5">
    <property type="entry name" value="HEAT SHOCK 70 KDA PROTEIN 12A"/>
    <property type="match status" value="1"/>
</dbReference>
<evidence type="ECO:0000256" key="2">
    <source>
        <dbReference type="ARBA" id="ARBA00022741"/>
    </source>
</evidence>
<keyword evidence="3" id="KW-0067">ATP-binding</keyword>
<dbReference type="PANTHER" id="PTHR14187">
    <property type="entry name" value="ALPHA KINASE/ELONGATION FACTOR 2 KINASE"/>
    <property type="match status" value="1"/>
</dbReference>
<dbReference type="SUPFAM" id="SSF53067">
    <property type="entry name" value="Actin-like ATPase domain"/>
    <property type="match status" value="1"/>
</dbReference>
<proteinExistence type="inferred from homology"/>
<dbReference type="InterPro" id="IPR013126">
    <property type="entry name" value="Hsp_70_fam"/>
</dbReference>
<organism evidence="4 5">
    <name type="scientific">Mya arenaria</name>
    <name type="common">Soft-shell clam</name>
    <dbReference type="NCBI Taxonomy" id="6604"/>
    <lineage>
        <taxon>Eukaryota</taxon>
        <taxon>Metazoa</taxon>
        <taxon>Spiralia</taxon>
        <taxon>Lophotrochozoa</taxon>
        <taxon>Mollusca</taxon>
        <taxon>Bivalvia</taxon>
        <taxon>Autobranchia</taxon>
        <taxon>Heteroconchia</taxon>
        <taxon>Euheterodonta</taxon>
        <taxon>Imparidentia</taxon>
        <taxon>Neoheterodontei</taxon>
        <taxon>Myida</taxon>
        <taxon>Myoidea</taxon>
        <taxon>Myidae</taxon>
        <taxon>Mya</taxon>
    </lineage>
</organism>
<dbReference type="Gene3D" id="3.30.420.40">
    <property type="match status" value="2"/>
</dbReference>
<gene>
    <name evidence="4" type="ORF">MAR_004172</name>
</gene>
<keyword evidence="5" id="KW-1185">Reference proteome</keyword>
<keyword evidence="2" id="KW-0547">Nucleotide-binding</keyword>
<evidence type="ECO:0000313" key="4">
    <source>
        <dbReference type="EMBL" id="WAR14067.1"/>
    </source>
</evidence>
<dbReference type="Pfam" id="PF00012">
    <property type="entry name" value="HSP70"/>
    <property type="match status" value="1"/>
</dbReference>
<dbReference type="Proteomes" id="UP001164746">
    <property type="component" value="Chromosome 9"/>
</dbReference>
<evidence type="ECO:0000256" key="1">
    <source>
        <dbReference type="ARBA" id="ARBA00007381"/>
    </source>
</evidence>
<protein>
    <submittedName>
        <fullName evidence="4">HS12B-like protein</fullName>
    </submittedName>
</protein>
<name>A0ABY7EYW4_MYAAR</name>
<evidence type="ECO:0000313" key="5">
    <source>
        <dbReference type="Proteomes" id="UP001164746"/>
    </source>
</evidence>
<dbReference type="Gene3D" id="3.90.640.10">
    <property type="entry name" value="Actin, Chain A, domain 4"/>
    <property type="match status" value="1"/>
</dbReference>
<accession>A0ABY7EYW4</accession>
<evidence type="ECO:0000256" key="3">
    <source>
        <dbReference type="ARBA" id="ARBA00022840"/>
    </source>
</evidence>
<dbReference type="InterPro" id="IPR043129">
    <property type="entry name" value="ATPase_NBD"/>
</dbReference>
<comment type="similarity">
    <text evidence="1">Belongs to the heat shock protein 70 family.</text>
</comment>
<sequence>MLMCYFAVKAGVDPSRLQLALEPECASVWCETLGMDVKGAVAIQGSQYMVVDLGGGTADISVHERKPDGTLKEIHKASGGPWGGICVDENYMNTINALFGDKALTDLRKTEMNDYFDVTRDFERKKRSFDIEKTTHIIVRISASLKDLAEKYSPKSLQGTNCVLKSAGKGHH</sequence>